<evidence type="ECO:0000256" key="4">
    <source>
        <dbReference type="SAM" id="MobiDB-lite"/>
    </source>
</evidence>
<dbReference type="InterPro" id="IPR032867">
    <property type="entry name" value="DYW_dom"/>
</dbReference>
<dbReference type="InterPro" id="IPR046848">
    <property type="entry name" value="E_motif"/>
</dbReference>
<evidence type="ECO:0000259" key="5">
    <source>
        <dbReference type="Pfam" id="PF14432"/>
    </source>
</evidence>
<organism evidence="6 7">
    <name type="scientific">Trapa incisa</name>
    <dbReference type="NCBI Taxonomy" id="236973"/>
    <lineage>
        <taxon>Eukaryota</taxon>
        <taxon>Viridiplantae</taxon>
        <taxon>Streptophyta</taxon>
        <taxon>Embryophyta</taxon>
        <taxon>Tracheophyta</taxon>
        <taxon>Spermatophyta</taxon>
        <taxon>Magnoliopsida</taxon>
        <taxon>eudicotyledons</taxon>
        <taxon>Gunneridae</taxon>
        <taxon>Pentapetalae</taxon>
        <taxon>rosids</taxon>
        <taxon>malvids</taxon>
        <taxon>Myrtales</taxon>
        <taxon>Lythraceae</taxon>
        <taxon>Trapa</taxon>
    </lineage>
</organism>
<dbReference type="Gene3D" id="1.25.40.10">
    <property type="entry name" value="Tetratricopeptide repeat domain"/>
    <property type="match status" value="3"/>
</dbReference>
<dbReference type="PANTHER" id="PTHR47926:SF456">
    <property type="entry name" value="PENTATRICOPEPTIDE REPEAT-CONTAINING PROTEIN ELI1, CHLOROPLASTIC"/>
    <property type="match status" value="1"/>
</dbReference>
<dbReference type="AlphaFoldDB" id="A0AAN7JZE0"/>
<dbReference type="FunFam" id="1.25.40.10:FF:000454">
    <property type="entry name" value="Pentatricopeptide repeat-containing protein At3g47530"/>
    <property type="match status" value="1"/>
</dbReference>
<feature type="repeat" description="PPR" evidence="3">
    <location>
        <begin position="325"/>
        <end position="359"/>
    </location>
</feature>
<evidence type="ECO:0000313" key="7">
    <source>
        <dbReference type="Proteomes" id="UP001345219"/>
    </source>
</evidence>
<dbReference type="InterPro" id="IPR002885">
    <property type="entry name" value="PPR_rpt"/>
</dbReference>
<keyword evidence="7" id="KW-1185">Reference proteome</keyword>
<evidence type="ECO:0000313" key="6">
    <source>
        <dbReference type="EMBL" id="KAK4755365.1"/>
    </source>
</evidence>
<dbReference type="EMBL" id="JAXIOK010000014">
    <property type="protein sequence ID" value="KAK4755365.1"/>
    <property type="molecule type" value="Genomic_DNA"/>
</dbReference>
<sequence>MPTATLMSIPLPIPSGKGRSQASLPPPRQSGLQGTLSALIEKSRTLNDLLQVHAVLLRRGLHQDRILNFKLQRAYSSLGCLDNSIWIFNCTLNPDVFNWTAIIHSHAQLGLHDRAMVYFVDMLCSGIYPNAFTFSVALKSASIKSGKPLHSLAFKLGFYSDLYVETGLLDVYARTGDVASAKKLFDEMDQRSLVSMTTMMTCYAKHGEIGNAKFLFDEMPDRDVVCWNVMISGYAQNGFPNEALLMFRRMLSDAKMKPDEVTVLAVISACGQIGALETGRWIHSFIENNDICINLHLGTALLDMYSKCGSLEDARLVFERMTDKDVVTWNSMISGYAMHGFSGHALETFDEMLRAGMKPNDITFVGILNACSHTGMVQEGQNLFYMMKSKYGIEPKVEHYGCLVNLLGRAGHLEEAYNIVKGMNIEPDIVIWSSLLGACGLHNDLVLGEEIAELLIKQNQMRSGTYTLLSNIYANSGNWVEVARIRSMMKSKGVEKEKGCSSIELDNTVHEFLAGDMNHPKCQEIYSMLEEINGWLRAAEDYEPQTNKVLHDLGDAEKGQSLEVHSERLAIAFGLISSRPGTTIRVVKNLRVCPDCHEVCKVISRVTGRKIIMRDRNRFHHFVDGCCSCDDFW</sequence>
<dbReference type="GO" id="GO:0008270">
    <property type="term" value="F:zinc ion binding"/>
    <property type="evidence" value="ECO:0007669"/>
    <property type="project" value="InterPro"/>
</dbReference>
<reference evidence="6 7" key="1">
    <citation type="journal article" date="2023" name="Hortic Res">
        <title>Pangenome of water caltrop reveals structural variations and asymmetric subgenome divergence after allopolyploidization.</title>
        <authorList>
            <person name="Zhang X."/>
            <person name="Chen Y."/>
            <person name="Wang L."/>
            <person name="Yuan Y."/>
            <person name="Fang M."/>
            <person name="Shi L."/>
            <person name="Lu R."/>
            <person name="Comes H.P."/>
            <person name="Ma Y."/>
            <person name="Chen Y."/>
            <person name="Huang G."/>
            <person name="Zhou Y."/>
            <person name="Zheng Z."/>
            <person name="Qiu Y."/>
        </authorList>
    </citation>
    <scope>NUCLEOTIDE SEQUENCE [LARGE SCALE GENOMIC DNA]</scope>
    <source>
        <tissue evidence="6">Roots</tissue>
    </source>
</reference>
<evidence type="ECO:0000256" key="1">
    <source>
        <dbReference type="ARBA" id="ARBA00006643"/>
    </source>
</evidence>
<dbReference type="Pfam" id="PF13041">
    <property type="entry name" value="PPR_2"/>
    <property type="match status" value="3"/>
</dbReference>
<feature type="repeat" description="PPR" evidence="3">
    <location>
        <begin position="95"/>
        <end position="129"/>
    </location>
</feature>
<comment type="similarity">
    <text evidence="1">Belongs to the PPR family. PCMP-H subfamily.</text>
</comment>
<gene>
    <name evidence="6" type="ORF">SAY87_009122</name>
</gene>
<dbReference type="Pfam" id="PF20430">
    <property type="entry name" value="Eplus_motif"/>
    <property type="match status" value="1"/>
</dbReference>
<feature type="repeat" description="PPR" evidence="3">
    <location>
        <begin position="223"/>
        <end position="258"/>
    </location>
</feature>
<evidence type="ECO:0000256" key="3">
    <source>
        <dbReference type="PROSITE-ProRule" id="PRU00708"/>
    </source>
</evidence>
<dbReference type="Proteomes" id="UP001345219">
    <property type="component" value="Chromosome 8"/>
</dbReference>
<accession>A0AAN7JZE0</accession>
<feature type="region of interest" description="Disordered" evidence="4">
    <location>
        <begin position="1"/>
        <end position="31"/>
    </location>
</feature>
<comment type="caution">
    <text evidence="6">The sequence shown here is derived from an EMBL/GenBank/DDBJ whole genome shotgun (WGS) entry which is preliminary data.</text>
</comment>
<evidence type="ECO:0000256" key="2">
    <source>
        <dbReference type="ARBA" id="ARBA00022737"/>
    </source>
</evidence>
<dbReference type="NCBIfam" id="TIGR00756">
    <property type="entry name" value="PPR"/>
    <property type="match status" value="6"/>
</dbReference>
<dbReference type="Pfam" id="PF14432">
    <property type="entry name" value="DYW_deaminase"/>
    <property type="match status" value="1"/>
</dbReference>
<dbReference type="Pfam" id="PF20431">
    <property type="entry name" value="E_motif"/>
    <property type="match status" value="1"/>
</dbReference>
<feature type="repeat" description="PPR" evidence="3">
    <location>
        <begin position="161"/>
        <end position="195"/>
    </location>
</feature>
<dbReference type="PROSITE" id="PS51375">
    <property type="entry name" value="PPR"/>
    <property type="match status" value="4"/>
</dbReference>
<proteinExistence type="inferred from homology"/>
<keyword evidence="2" id="KW-0677">Repeat</keyword>
<dbReference type="GO" id="GO:0009451">
    <property type="term" value="P:RNA modification"/>
    <property type="evidence" value="ECO:0007669"/>
    <property type="project" value="InterPro"/>
</dbReference>
<protein>
    <recommendedName>
        <fullName evidence="5">DYW domain-containing protein</fullName>
    </recommendedName>
</protein>
<dbReference type="InterPro" id="IPR046849">
    <property type="entry name" value="E2_motif"/>
</dbReference>
<dbReference type="FunFam" id="1.25.40.10:FF:000348">
    <property type="entry name" value="Pentatricopeptide repeat-containing protein chloroplastic"/>
    <property type="match status" value="1"/>
</dbReference>
<dbReference type="FunFam" id="1.25.40.10:FF:000417">
    <property type="entry name" value="Pentatricopeptide repeat-containing protein At4g38010"/>
    <property type="match status" value="1"/>
</dbReference>
<name>A0AAN7JZE0_9MYRT</name>
<feature type="domain" description="DYW" evidence="5">
    <location>
        <begin position="542"/>
        <end position="633"/>
    </location>
</feature>
<dbReference type="Pfam" id="PF01535">
    <property type="entry name" value="PPR"/>
    <property type="match status" value="2"/>
</dbReference>
<dbReference type="InterPro" id="IPR046960">
    <property type="entry name" value="PPR_At4g14850-like_plant"/>
</dbReference>
<dbReference type="GO" id="GO:0003723">
    <property type="term" value="F:RNA binding"/>
    <property type="evidence" value="ECO:0007669"/>
    <property type="project" value="InterPro"/>
</dbReference>
<dbReference type="InterPro" id="IPR011990">
    <property type="entry name" value="TPR-like_helical_dom_sf"/>
</dbReference>
<dbReference type="PANTHER" id="PTHR47926">
    <property type="entry name" value="PENTATRICOPEPTIDE REPEAT-CONTAINING PROTEIN"/>
    <property type="match status" value="1"/>
</dbReference>